<dbReference type="InterPro" id="IPR050921">
    <property type="entry name" value="T4SS_GSP_E_ATPase"/>
</dbReference>
<dbReference type="GO" id="GO:0016887">
    <property type="term" value="F:ATP hydrolysis activity"/>
    <property type="evidence" value="ECO:0007669"/>
    <property type="project" value="InterPro"/>
</dbReference>
<dbReference type="Proteomes" id="UP000003157">
    <property type="component" value="Unassembled WGS sequence"/>
</dbReference>
<evidence type="ECO:0000313" key="4">
    <source>
        <dbReference type="Proteomes" id="UP000003157"/>
    </source>
</evidence>
<dbReference type="PANTHER" id="PTHR30486">
    <property type="entry name" value="TWITCHING MOTILITY PROTEIN PILT"/>
    <property type="match status" value="1"/>
</dbReference>
<dbReference type="PROSITE" id="PS00675">
    <property type="entry name" value="SIGMA54_INTERACT_1"/>
    <property type="match status" value="1"/>
</dbReference>
<comment type="caution">
    <text evidence="3">The sequence shown here is derived from an EMBL/GenBank/DDBJ whole genome shotgun (WGS) entry which is preliminary data.</text>
</comment>
<evidence type="ECO:0000313" key="3">
    <source>
        <dbReference type="EMBL" id="EFW03482.1"/>
    </source>
</evidence>
<gene>
    <name evidence="3" type="ORF">HMPREF9488_03173</name>
</gene>
<dbReference type="STRING" id="100884.GCA_000269565_03820"/>
<evidence type="ECO:0000259" key="2">
    <source>
        <dbReference type="Pfam" id="PF00437"/>
    </source>
</evidence>
<dbReference type="GeneID" id="78231557"/>
<dbReference type="Gene3D" id="3.40.50.300">
    <property type="entry name" value="P-loop containing nucleotide triphosphate hydrolases"/>
    <property type="match status" value="1"/>
</dbReference>
<feature type="domain" description="Bacterial type II secretion system protein E" evidence="2">
    <location>
        <begin position="82"/>
        <end position="265"/>
    </location>
</feature>
<dbReference type="Gene3D" id="3.30.450.370">
    <property type="match status" value="1"/>
</dbReference>
<dbReference type="InterPro" id="IPR001482">
    <property type="entry name" value="T2SS/T4SS_dom"/>
</dbReference>
<keyword evidence="4" id="KW-1185">Reference proteome</keyword>
<dbReference type="InterPro" id="IPR027417">
    <property type="entry name" value="P-loop_NTPase"/>
</dbReference>
<dbReference type="InterPro" id="IPR025662">
    <property type="entry name" value="Sigma_54_int_dom_ATP-bd_1"/>
</dbReference>
<dbReference type="eggNOG" id="COG0630">
    <property type="taxonomic scope" value="Bacteria"/>
</dbReference>
<dbReference type="OrthoDB" id="9810761at2"/>
<dbReference type="RefSeq" id="WP_008790255.1">
    <property type="nucleotide sequence ID" value="NZ_AKCB01000004.1"/>
</dbReference>
<reference evidence="3 4" key="1">
    <citation type="submission" date="2010-12" db="EMBL/GenBank/DDBJ databases">
        <title>The Genome Sequence of Coprobacillus sp. strain 29_1.</title>
        <authorList>
            <consortium name="The Broad Institute Genome Sequencing Platform"/>
            <person name="Earl A."/>
            <person name="Ward D."/>
            <person name="Feldgarden M."/>
            <person name="Gevers D."/>
            <person name="Daigneault M."/>
            <person name="Sibley C.D."/>
            <person name="White A."/>
            <person name="Strauss J."/>
            <person name="Allen-Vercoe E."/>
            <person name="Young S.K."/>
            <person name="Zeng Q."/>
            <person name="Gargeya S."/>
            <person name="Fitzgerald M."/>
            <person name="Haas B."/>
            <person name="Abouelleil A."/>
            <person name="Alvarado L."/>
            <person name="Arachchi H.M."/>
            <person name="Berlin A."/>
            <person name="Brown A."/>
            <person name="Chapman S.B."/>
            <person name="Chen Z."/>
            <person name="Dunbar C."/>
            <person name="Freedman E."/>
            <person name="Gearin G."/>
            <person name="Gellesch M."/>
            <person name="Goldberg J."/>
            <person name="Griggs A."/>
            <person name="Gujja S."/>
            <person name="Heilman E."/>
            <person name="Heiman D."/>
            <person name="Howarth C."/>
            <person name="Larson L."/>
            <person name="Lui A."/>
            <person name="MacDonald P.J.P."/>
            <person name="Mehta T."/>
            <person name="Montmayeur A."/>
            <person name="Murphy C."/>
            <person name="Neiman D."/>
            <person name="Pearson M."/>
            <person name="Priest M."/>
            <person name="Roberts A."/>
            <person name="Saif S."/>
            <person name="Shea T."/>
            <person name="Shenoy N."/>
            <person name="Sisk P."/>
            <person name="Stolte C."/>
            <person name="Sykes S."/>
            <person name="White J."/>
            <person name="Yandava C."/>
            <person name="Nusbaum C."/>
            <person name="Birren B."/>
        </authorList>
    </citation>
    <scope>NUCLEOTIDE SEQUENCE [LARGE SCALE GENOMIC DNA]</scope>
    <source>
        <strain evidence="3 4">29_1</strain>
    </source>
</reference>
<dbReference type="AlphaFoldDB" id="E7GEN1"/>
<dbReference type="PANTHER" id="PTHR30486:SF6">
    <property type="entry name" value="TYPE IV PILUS RETRACTATION ATPASE PILT"/>
    <property type="match status" value="1"/>
</dbReference>
<comment type="similarity">
    <text evidence="1">Belongs to the GSP E family.</text>
</comment>
<name>E7GEN1_9FIRM</name>
<accession>E7GEN1</accession>
<sequence length="347" mass="39144">MANLKLSDDTFGILLPFVTDRQITDIRWDGNNLWIDDLAKGRYLSEVKLDDSFIKKFTQRVSDLANTNFNNSSPVLEGETDNLRIAALHESVTNTGTTITIRKTEPECRLDEENIISEGYCSLQTLEVLKALIKARCSLIVTGDTGVGKTELIKFLMNYISDSITTLTVEDNYELRAKALRPGFDCTEIKVTDRFTPSQAIKAALRQDTKWLILSEARGTEASALLESASTGCSIATSVHSFDVRNLPDRFEEMISNAQNDIKNKVYSYFDVGILIVKEETPSGIKRYINQLCFFDRKNGKNQCSMIIDNREWVGNILPYKLEKKFNLYNVSIPNCLQKESAGEEDV</sequence>
<protein>
    <recommendedName>
        <fullName evidence="2">Bacterial type II secretion system protein E domain-containing protein</fullName>
    </recommendedName>
</protein>
<proteinExistence type="inferred from homology"/>
<dbReference type="HOGENOM" id="CLU_005379_7_2_9"/>
<dbReference type="EMBL" id="ADKX01000046">
    <property type="protein sequence ID" value="EFW03482.1"/>
    <property type="molecule type" value="Genomic_DNA"/>
</dbReference>
<organism evidence="3 4">
    <name type="scientific">Coprobacillus cateniformis</name>
    <dbReference type="NCBI Taxonomy" id="100884"/>
    <lineage>
        <taxon>Bacteria</taxon>
        <taxon>Bacillati</taxon>
        <taxon>Bacillota</taxon>
        <taxon>Erysipelotrichia</taxon>
        <taxon>Erysipelotrichales</taxon>
        <taxon>Coprobacillaceae</taxon>
        <taxon>Coprobacillus</taxon>
    </lineage>
</organism>
<dbReference type="Pfam" id="PF00437">
    <property type="entry name" value="T2SSE"/>
    <property type="match status" value="1"/>
</dbReference>
<dbReference type="SUPFAM" id="SSF52540">
    <property type="entry name" value="P-loop containing nucleoside triphosphate hydrolases"/>
    <property type="match status" value="1"/>
</dbReference>
<evidence type="ECO:0000256" key="1">
    <source>
        <dbReference type="ARBA" id="ARBA00006611"/>
    </source>
</evidence>